<name>A0A5E4PQH2_9NEOP</name>
<evidence type="ECO:0000313" key="1">
    <source>
        <dbReference type="EMBL" id="VVC87110.1"/>
    </source>
</evidence>
<dbReference type="Proteomes" id="UP000324832">
    <property type="component" value="Unassembled WGS sequence"/>
</dbReference>
<sequence>MGGSQSKQEEVIIAQCAAGNEKKEIRVDLINKLSIEVKSLCDEINRFCSVSIKKENTNMEKFELKVAVSLLPIMTDKVTKQLIANIEMYDDFRKVLRLSQSYATVPDLIKDMKQFLLTRKSDTAIQQQLQMAKQHQQSIEDFGKSIEQMFVELTISQSNGDSNKYNILKPINERNAIKRFSYGLRNTRLSTIVAARNYDILEDAIRGAMDEDLSSNSEGAMLNYSRGTSRHRPQFRVHVSDLHTTDHSQQLSGCASINDGPIRCIRTPKPPGTVKRRWSDEELTMLARTEAGLIVEAGTCTNITLAARLSGTGRTLEAIKGQKHSTAYKSKVLEYVEKMRIAATVREVELSRETTTPVEDQPTIDSRVQTADLDDPFDELTSDRRETAELDLTTLNKLVDRTNIAHFSTWKVPEAFFKVECPSKSNITLVTRRYGAAWLDFHLLTLFLNATSESELTSLCSKLRGDRVKVEGKSGAQFHLPNL</sequence>
<dbReference type="AlphaFoldDB" id="A0A5E4PQH2"/>
<proteinExistence type="predicted"/>
<reference evidence="1 2" key="1">
    <citation type="submission" date="2017-07" db="EMBL/GenBank/DDBJ databases">
        <authorList>
            <person name="Talla V."/>
            <person name="Backstrom N."/>
        </authorList>
    </citation>
    <scope>NUCLEOTIDE SEQUENCE [LARGE SCALE GENOMIC DNA]</scope>
</reference>
<keyword evidence="2" id="KW-1185">Reference proteome</keyword>
<dbReference type="EMBL" id="FZQP02000077">
    <property type="protein sequence ID" value="VVC87110.1"/>
    <property type="molecule type" value="Genomic_DNA"/>
</dbReference>
<accession>A0A5E4PQH2</accession>
<protein>
    <submittedName>
        <fullName evidence="1">Uncharacterized protein</fullName>
    </submittedName>
</protein>
<feature type="non-terminal residue" evidence="1">
    <location>
        <position position="483"/>
    </location>
</feature>
<gene>
    <name evidence="1" type="ORF">LSINAPIS_LOCUS804</name>
</gene>
<organism evidence="1 2">
    <name type="scientific">Leptidea sinapis</name>
    <dbReference type="NCBI Taxonomy" id="189913"/>
    <lineage>
        <taxon>Eukaryota</taxon>
        <taxon>Metazoa</taxon>
        <taxon>Ecdysozoa</taxon>
        <taxon>Arthropoda</taxon>
        <taxon>Hexapoda</taxon>
        <taxon>Insecta</taxon>
        <taxon>Pterygota</taxon>
        <taxon>Neoptera</taxon>
        <taxon>Endopterygota</taxon>
        <taxon>Lepidoptera</taxon>
        <taxon>Glossata</taxon>
        <taxon>Ditrysia</taxon>
        <taxon>Papilionoidea</taxon>
        <taxon>Pieridae</taxon>
        <taxon>Dismorphiinae</taxon>
        <taxon>Leptidea</taxon>
    </lineage>
</organism>
<evidence type="ECO:0000313" key="2">
    <source>
        <dbReference type="Proteomes" id="UP000324832"/>
    </source>
</evidence>